<dbReference type="SUPFAM" id="SSF48264">
    <property type="entry name" value="Cytochrome P450"/>
    <property type="match status" value="1"/>
</dbReference>
<dbReference type="AlphaFoldDB" id="A0A8H6ZDR2"/>
<evidence type="ECO:0000256" key="3">
    <source>
        <dbReference type="ARBA" id="ARBA00010617"/>
    </source>
</evidence>
<protein>
    <submittedName>
        <fullName evidence="11">Putative monooxygenase</fullName>
    </submittedName>
</protein>
<comment type="caution">
    <text evidence="11">The sequence shown here is derived from an EMBL/GenBank/DDBJ whole genome shotgun (WGS) entry which is preliminary data.</text>
</comment>
<dbReference type="GO" id="GO:0020037">
    <property type="term" value="F:heme binding"/>
    <property type="evidence" value="ECO:0007669"/>
    <property type="project" value="InterPro"/>
</dbReference>
<evidence type="ECO:0000256" key="2">
    <source>
        <dbReference type="ARBA" id="ARBA00005179"/>
    </source>
</evidence>
<evidence type="ECO:0000256" key="4">
    <source>
        <dbReference type="ARBA" id="ARBA00022617"/>
    </source>
</evidence>
<keyword evidence="5 9" id="KW-0479">Metal-binding</keyword>
<dbReference type="PROSITE" id="PS00086">
    <property type="entry name" value="CYTOCHROME_P450"/>
    <property type="match status" value="1"/>
</dbReference>
<evidence type="ECO:0000256" key="8">
    <source>
        <dbReference type="ARBA" id="ARBA00023033"/>
    </source>
</evidence>
<comment type="pathway">
    <text evidence="2">Secondary metabolite biosynthesis.</text>
</comment>
<keyword evidence="6 10" id="KW-0560">Oxidoreductase</keyword>
<dbReference type="GO" id="GO:0016705">
    <property type="term" value="F:oxidoreductase activity, acting on paired donors, with incorporation or reduction of molecular oxygen"/>
    <property type="evidence" value="ECO:0007669"/>
    <property type="project" value="InterPro"/>
</dbReference>
<evidence type="ECO:0000256" key="7">
    <source>
        <dbReference type="ARBA" id="ARBA00023004"/>
    </source>
</evidence>
<dbReference type="Proteomes" id="UP000623467">
    <property type="component" value="Unassembled WGS sequence"/>
</dbReference>
<evidence type="ECO:0000256" key="5">
    <source>
        <dbReference type="ARBA" id="ARBA00022723"/>
    </source>
</evidence>
<dbReference type="OrthoDB" id="2789670at2759"/>
<dbReference type="CDD" id="cd11065">
    <property type="entry name" value="CYP64-like"/>
    <property type="match status" value="1"/>
</dbReference>
<dbReference type="InterPro" id="IPR017972">
    <property type="entry name" value="Cyt_P450_CS"/>
</dbReference>
<evidence type="ECO:0000256" key="10">
    <source>
        <dbReference type="RuleBase" id="RU000461"/>
    </source>
</evidence>
<dbReference type="PRINTS" id="PR00463">
    <property type="entry name" value="EP450I"/>
</dbReference>
<organism evidence="11 12">
    <name type="scientific">Mycena sanguinolenta</name>
    <dbReference type="NCBI Taxonomy" id="230812"/>
    <lineage>
        <taxon>Eukaryota</taxon>
        <taxon>Fungi</taxon>
        <taxon>Dikarya</taxon>
        <taxon>Basidiomycota</taxon>
        <taxon>Agaricomycotina</taxon>
        <taxon>Agaricomycetes</taxon>
        <taxon>Agaricomycetidae</taxon>
        <taxon>Agaricales</taxon>
        <taxon>Marasmiineae</taxon>
        <taxon>Mycenaceae</taxon>
        <taxon>Mycena</taxon>
    </lineage>
</organism>
<evidence type="ECO:0000313" key="11">
    <source>
        <dbReference type="EMBL" id="KAF7375517.1"/>
    </source>
</evidence>
<proteinExistence type="inferred from homology"/>
<dbReference type="InterPro" id="IPR050364">
    <property type="entry name" value="Cytochrome_P450_fung"/>
</dbReference>
<gene>
    <name evidence="11" type="ORF">MSAN_00439800</name>
</gene>
<keyword evidence="12" id="KW-1185">Reference proteome</keyword>
<keyword evidence="7 9" id="KW-0408">Iron</keyword>
<comment type="cofactor">
    <cofactor evidence="1 9">
        <name>heme</name>
        <dbReference type="ChEBI" id="CHEBI:30413"/>
    </cofactor>
</comment>
<comment type="similarity">
    <text evidence="3 10">Belongs to the cytochrome P450 family.</text>
</comment>
<dbReference type="PANTHER" id="PTHR46300:SF7">
    <property type="entry name" value="P450, PUTATIVE (EUROFUNG)-RELATED"/>
    <property type="match status" value="1"/>
</dbReference>
<evidence type="ECO:0000313" key="12">
    <source>
        <dbReference type="Proteomes" id="UP000623467"/>
    </source>
</evidence>
<dbReference type="GO" id="GO:0004497">
    <property type="term" value="F:monooxygenase activity"/>
    <property type="evidence" value="ECO:0007669"/>
    <property type="project" value="UniProtKB-KW"/>
</dbReference>
<dbReference type="InterPro" id="IPR001128">
    <property type="entry name" value="Cyt_P450"/>
</dbReference>
<dbReference type="InterPro" id="IPR036396">
    <property type="entry name" value="Cyt_P450_sf"/>
</dbReference>
<dbReference type="InterPro" id="IPR002401">
    <property type="entry name" value="Cyt_P450_E_grp-I"/>
</dbReference>
<keyword evidence="8 10" id="KW-0503">Monooxygenase</keyword>
<dbReference type="EMBL" id="JACAZH010000002">
    <property type="protein sequence ID" value="KAF7375517.1"/>
    <property type="molecule type" value="Genomic_DNA"/>
</dbReference>
<accession>A0A8H6ZDR2</accession>
<dbReference type="PRINTS" id="PR00385">
    <property type="entry name" value="P450"/>
</dbReference>
<name>A0A8H6ZDR2_9AGAR</name>
<dbReference type="Pfam" id="PF00067">
    <property type="entry name" value="p450"/>
    <property type="match status" value="1"/>
</dbReference>
<keyword evidence="4 9" id="KW-0349">Heme</keyword>
<reference evidence="11" key="1">
    <citation type="submission" date="2020-05" db="EMBL/GenBank/DDBJ databases">
        <title>Mycena genomes resolve the evolution of fungal bioluminescence.</title>
        <authorList>
            <person name="Tsai I.J."/>
        </authorList>
    </citation>
    <scope>NUCLEOTIDE SEQUENCE</scope>
    <source>
        <strain evidence="11">160909Yilan</strain>
    </source>
</reference>
<evidence type="ECO:0000256" key="6">
    <source>
        <dbReference type="ARBA" id="ARBA00023002"/>
    </source>
</evidence>
<sequence length="486" mass="53728">MSGSVSIAILVAAVVSAGYLAWKSAARKNNIPPGPRRWPLIGSVLEIPQKCQWETFSKWAETYGSIVYVDALGQPMIIINSAKVANELLDKRGSIYADRPSLAMATLAAVTNSFAVQSYNESWRQQRQMFAQEFSPSAVRQYYPLQETEARKLVHGLIDDPSTLARQTQLRIGAIIIRIAYGHCVTGGNDPFLTAGLTAMEIFGKSTTPGVWAVDFLPMLRYIPSWLPGSEFLQIAKQWRKIVMGAAWDPYLWCKKNLATGTVLLPNFCAQYLAAEDGKMSEEQEEKLVWAALSVFGGGLDTASSMQNTSSILTFFLAMILNPSVQRKAQEEIDRVIGPDRLPVIQDRASLPYVRALMAEVFRWHPAVPLGIARALTQDDIYDGMHLPKGSVVIPNAWHMLHDPEAYPNPMEFDPNRYKGLDSEMAKVTDISFGFGRRACPGKYFAEGTFFAVVSTVLATCEILPIRDTEGNAILPDISYTSGTNS</sequence>
<evidence type="ECO:0000256" key="1">
    <source>
        <dbReference type="ARBA" id="ARBA00001971"/>
    </source>
</evidence>
<dbReference type="PANTHER" id="PTHR46300">
    <property type="entry name" value="P450, PUTATIVE (EUROFUNG)-RELATED-RELATED"/>
    <property type="match status" value="1"/>
</dbReference>
<dbReference type="GO" id="GO:0005506">
    <property type="term" value="F:iron ion binding"/>
    <property type="evidence" value="ECO:0007669"/>
    <property type="project" value="InterPro"/>
</dbReference>
<dbReference type="Gene3D" id="1.10.630.10">
    <property type="entry name" value="Cytochrome P450"/>
    <property type="match status" value="1"/>
</dbReference>
<evidence type="ECO:0000256" key="9">
    <source>
        <dbReference type="PIRSR" id="PIRSR602401-1"/>
    </source>
</evidence>
<feature type="binding site" description="axial binding residue" evidence="9">
    <location>
        <position position="440"/>
    </location>
    <ligand>
        <name>heme</name>
        <dbReference type="ChEBI" id="CHEBI:30413"/>
    </ligand>
    <ligandPart>
        <name>Fe</name>
        <dbReference type="ChEBI" id="CHEBI:18248"/>
    </ligandPart>
</feature>